<dbReference type="SUPFAM" id="SSF51430">
    <property type="entry name" value="NAD(P)-linked oxidoreductase"/>
    <property type="match status" value="1"/>
</dbReference>
<sequence>MQSCYKDALPSSKYALSGERHSHLISFTHTSSKLLKHLFVRTFFTSNRSCPNFCSKLITPPAKMSSFDEVLPRAPPAQSPLARYRYLAPTASVRVSPLCLGGMNFGDKWSRYMGECDQATTESVLDFYYEQGGNFIDTSPNYQFQDSEKWIGNWMKKRGVRDQIVLATKFSTNFARGPDQPPILANFGGNNTKNMYLSVNRSLQNLQTDYIDLLYVHWWEYSTSIPELMQSLNQLVTSGKVLYLGISDSPAWVVSKANEYARNHGLRQFSVYQGNWNAANRDFERDIIPMCKDEGMSLAPWGALGGGMFKSEAQLNSQSAEGRNHPPSEKQRAVSKVLESIANRKNTAITSIALAYVMHKTPYVFPIIGGRKIEHLKGNIEALTLRLSNEDIKEIESAYQFEIGFPHSFLWGNNGVSHPQEVFFVQMSGTMDLVPEPEPIKPSSGGE</sequence>
<dbReference type="EMBL" id="JAPDFR010000001">
    <property type="protein sequence ID" value="KAK0391292.1"/>
    <property type="molecule type" value="Genomic_DNA"/>
</dbReference>
<dbReference type="Pfam" id="PF00248">
    <property type="entry name" value="Aldo_ket_red"/>
    <property type="match status" value="1"/>
</dbReference>
<dbReference type="GO" id="GO:0016491">
    <property type="term" value="F:oxidoreductase activity"/>
    <property type="evidence" value="ECO:0007669"/>
    <property type="project" value="UniProtKB-KW"/>
</dbReference>
<gene>
    <name evidence="5" type="ORF">NLU13_0793</name>
</gene>
<dbReference type="InterPro" id="IPR020471">
    <property type="entry name" value="AKR"/>
</dbReference>
<dbReference type="AlphaFoldDB" id="A0AA39LBM1"/>
<dbReference type="PRINTS" id="PR00069">
    <property type="entry name" value="ALDKETRDTASE"/>
</dbReference>
<dbReference type="Proteomes" id="UP001175261">
    <property type="component" value="Unassembled WGS sequence"/>
</dbReference>
<proteinExistence type="inferred from homology"/>
<dbReference type="InterPro" id="IPR036812">
    <property type="entry name" value="NAD(P)_OxRdtase_dom_sf"/>
</dbReference>
<evidence type="ECO:0000256" key="3">
    <source>
        <dbReference type="ARBA" id="ARBA00038157"/>
    </source>
</evidence>
<evidence type="ECO:0000256" key="1">
    <source>
        <dbReference type="ARBA" id="ARBA00022857"/>
    </source>
</evidence>
<evidence type="ECO:0000259" key="4">
    <source>
        <dbReference type="Pfam" id="PF00248"/>
    </source>
</evidence>
<keyword evidence="6" id="KW-1185">Reference proteome</keyword>
<protein>
    <recommendedName>
        <fullName evidence="4">NADP-dependent oxidoreductase domain-containing protein</fullName>
    </recommendedName>
</protein>
<reference evidence="5" key="1">
    <citation type="submission" date="2022-10" db="EMBL/GenBank/DDBJ databases">
        <title>Determination and structural analysis of whole genome sequence of Sarocladium strictum F4-1.</title>
        <authorList>
            <person name="Hu L."/>
            <person name="Jiang Y."/>
        </authorList>
    </citation>
    <scope>NUCLEOTIDE SEQUENCE</scope>
    <source>
        <strain evidence="5">F4-1</strain>
    </source>
</reference>
<feature type="domain" description="NADP-dependent oxidoreductase" evidence="4">
    <location>
        <begin position="97"/>
        <end position="399"/>
    </location>
</feature>
<dbReference type="PANTHER" id="PTHR43364:SF7">
    <property type="entry name" value="NADP-DEPENDENT OXIDOREDUCTASE DOMAIN-CONTAINING PROTEIN-RELATED"/>
    <property type="match status" value="1"/>
</dbReference>
<dbReference type="Gene3D" id="3.20.20.100">
    <property type="entry name" value="NADP-dependent oxidoreductase domain"/>
    <property type="match status" value="1"/>
</dbReference>
<accession>A0AA39LBM1</accession>
<comment type="caution">
    <text evidence="5">The sequence shown here is derived from an EMBL/GenBank/DDBJ whole genome shotgun (WGS) entry which is preliminary data.</text>
</comment>
<evidence type="ECO:0000313" key="5">
    <source>
        <dbReference type="EMBL" id="KAK0391292.1"/>
    </source>
</evidence>
<dbReference type="InterPro" id="IPR050523">
    <property type="entry name" value="AKR_Detox_Biosynth"/>
</dbReference>
<name>A0AA39LBM1_SARSR</name>
<keyword evidence="1" id="KW-0521">NADP</keyword>
<dbReference type="InterPro" id="IPR023210">
    <property type="entry name" value="NADP_OxRdtase_dom"/>
</dbReference>
<keyword evidence="2" id="KW-0560">Oxidoreductase</keyword>
<dbReference type="PANTHER" id="PTHR43364">
    <property type="entry name" value="NADH-SPECIFIC METHYLGLYOXAL REDUCTASE-RELATED"/>
    <property type="match status" value="1"/>
</dbReference>
<evidence type="ECO:0000313" key="6">
    <source>
        <dbReference type="Proteomes" id="UP001175261"/>
    </source>
</evidence>
<comment type="similarity">
    <text evidence="3">Belongs to the aldo/keto reductase family. Aldo/keto reductase 2 subfamily.</text>
</comment>
<organism evidence="5 6">
    <name type="scientific">Sarocladium strictum</name>
    <name type="common">Black bundle disease fungus</name>
    <name type="synonym">Acremonium strictum</name>
    <dbReference type="NCBI Taxonomy" id="5046"/>
    <lineage>
        <taxon>Eukaryota</taxon>
        <taxon>Fungi</taxon>
        <taxon>Dikarya</taxon>
        <taxon>Ascomycota</taxon>
        <taxon>Pezizomycotina</taxon>
        <taxon>Sordariomycetes</taxon>
        <taxon>Hypocreomycetidae</taxon>
        <taxon>Hypocreales</taxon>
        <taxon>Sarocladiaceae</taxon>
        <taxon>Sarocladium</taxon>
    </lineage>
</organism>
<evidence type="ECO:0000256" key="2">
    <source>
        <dbReference type="ARBA" id="ARBA00023002"/>
    </source>
</evidence>